<feature type="domain" description="eCIS core" evidence="2">
    <location>
        <begin position="77"/>
        <end position="149"/>
    </location>
</feature>
<feature type="compositionally biased region" description="Low complexity" evidence="1">
    <location>
        <begin position="19"/>
        <end position="40"/>
    </location>
</feature>
<accession>A0ABS5TGP8</accession>
<dbReference type="InterPro" id="IPR025295">
    <property type="entry name" value="eCIS_core_dom"/>
</dbReference>
<dbReference type="EMBL" id="JAHBAY010000005">
    <property type="protein sequence ID" value="MBT0770237.1"/>
    <property type="molecule type" value="Genomic_DNA"/>
</dbReference>
<feature type="region of interest" description="Disordered" evidence="1">
    <location>
        <begin position="537"/>
        <end position="583"/>
    </location>
</feature>
<proteinExistence type="predicted"/>
<feature type="compositionally biased region" description="Pro residues" evidence="1">
    <location>
        <begin position="540"/>
        <end position="556"/>
    </location>
</feature>
<evidence type="ECO:0000259" key="2">
    <source>
        <dbReference type="Pfam" id="PF13699"/>
    </source>
</evidence>
<gene>
    <name evidence="3" type="ORF">KIH74_14950</name>
</gene>
<feature type="region of interest" description="Disordered" evidence="1">
    <location>
        <begin position="1"/>
        <end position="58"/>
    </location>
</feature>
<keyword evidence="4" id="KW-1185">Reference proteome</keyword>
<protein>
    <submittedName>
        <fullName evidence="3">DUF4157 domain-containing protein</fullName>
    </submittedName>
</protein>
<comment type="caution">
    <text evidence="3">The sequence shown here is derived from an EMBL/GenBank/DDBJ whole genome shotgun (WGS) entry which is preliminary data.</text>
</comment>
<reference evidence="3 4" key="1">
    <citation type="submission" date="2021-05" db="EMBL/GenBank/DDBJ databases">
        <title>Kineosporia and Streptomyces sp. nov. two new marine actinobacteria isolated from Coral.</title>
        <authorList>
            <person name="Buangrab K."/>
            <person name="Sutthacheep M."/>
            <person name="Yeemin T."/>
            <person name="Harunari E."/>
            <person name="Igarashi Y."/>
            <person name="Kanchanasin P."/>
            <person name="Tanasupawat S."/>
            <person name="Phongsopitanun W."/>
        </authorList>
    </citation>
    <scope>NUCLEOTIDE SEQUENCE [LARGE SCALE GENOMIC DNA]</scope>
    <source>
        <strain evidence="3 4">J2-2</strain>
    </source>
</reference>
<name>A0ABS5TGP8_9ACTN</name>
<evidence type="ECO:0000313" key="3">
    <source>
        <dbReference type="EMBL" id="MBT0770237.1"/>
    </source>
</evidence>
<evidence type="ECO:0000256" key="1">
    <source>
        <dbReference type="SAM" id="MobiDB-lite"/>
    </source>
</evidence>
<dbReference type="Pfam" id="PF13699">
    <property type="entry name" value="eCIS_core"/>
    <property type="match status" value="1"/>
</dbReference>
<sequence length="583" mass="62700">MTAYELARPAPDSRPPARRPSSPSEPGARNPVLAATALAVPPEPARLRRSRDPLGGHAVPPALRSVLRARASTGHALPPQVARDLGGRFGQDFTDVSIHHDAEASDISRALQARAFTVGRDIYFRAGAYAPHSIQGRELLAHELAHAVTAGPPAGVPIVQPAQAPGEEQADDLAHAALTGRPIHSHHTIAGSRPSGDIFRAVDKDCLNVVGEDHQVSGANRIPEWAFLLFKYGFIDTQIHDELGFTLPHAGIKLPGDDFRARAAASVARAATAAEHLLNSAQGFHDAQTSSTLTVFRDTTDNYVKNLGDIVLSWLKMLKEQVQQAQFELQVFQPVQARMNELTDAGQLTPEDSTIMDPSRDTYPDTVQLVTLATEFATQLASDHADLEQMIGEHSTAIRASITEKSATCTDAMFTVPVPAPAFEPALQAVRRFADDAKTLRLPLVPDTVQARSETMLDRVLLARKNEPGRTGVWKVGEEHLPQMAAEVTRRNLTQHLADQKITLTSQSAFEDDMRLWPGLDPEGAARAATAVAAVLNPGTVPPPPDQLAPGPPPSPQADGGLPTDDDDASRPTKRAKHELQGI</sequence>
<dbReference type="Proteomes" id="UP001197247">
    <property type="component" value="Unassembled WGS sequence"/>
</dbReference>
<dbReference type="RefSeq" id="WP_214156525.1">
    <property type="nucleotide sequence ID" value="NZ_JAHBAY010000005.1"/>
</dbReference>
<organism evidence="3 4">
    <name type="scientific">Kineosporia corallincola</name>
    <dbReference type="NCBI Taxonomy" id="2835133"/>
    <lineage>
        <taxon>Bacteria</taxon>
        <taxon>Bacillati</taxon>
        <taxon>Actinomycetota</taxon>
        <taxon>Actinomycetes</taxon>
        <taxon>Kineosporiales</taxon>
        <taxon>Kineosporiaceae</taxon>
        <taxon>Kineosporia</taxon>
    </lineage>
</organism>
<evidence type="ECO:0000313" key="4">
    <source>
        <dbReference type="Proteomes" id="UP001197247"/>
    </source>
</evidence>